<evidence type="ECO:0000256" key="1">
    <source>
        <dbReference type="SAM" id="MobiDB-lite"/>
    </source>
</evidence>
<feature type="region of interest" description="Disordered" evidence="1">
    <location>
        <begin position="1"/>
        <end position="62"/>
    </location>
</feature>
<proteinExistence type="predicted"/>
<dbReference type="InParanoid" id="B9R9A6"/>
<accession>B9R9A6</accession>
<evidence type="ECO:0000313" key="3">
    <source>
        <dbReference type="EMBL" id="EEF51383.1"/>
    </source>
</evidence>
<keyword evidence="2" id="KW-0472">Membrane</keyword>
<evidence type="ECO:0008006" key="5">
    <source>
        <dbReference type="Google" id="ProtNLM"/>
    </source>
</evidence>
<reference evidence="4" key="1">
    <citation type="journal article" date="2010" name="Nat. Biotechnol.">
        <title>Draft genome sequence of the oilseed species Ricinus communis.</title>
        <authorList>
            <person name="Chan A.P."/>
            <person name="Crabtree J."/>
            <person name="Zhao Q."/>
            <person name="Lorenzi H."/>
            <person name="Orvis J."/>
            <person name="Puiu D."/>
            <person name="Melake-Berhan A."/>
            <person name="Jones K.M."/>
            <person name="Redman J."/>
            <person name="Chen G."/>
            <person name="Cahoon E.B."/>
            <person name="Gedil M."/>
            <person name="Stanke M."/>
            <person name="Haas B.J."/>
            <person name="Wortman J.R."/>
            <person name="Fraser-Liggett C.M."/>
            <person name="Ravel J."/>
            <person name="Rabinowicz P.D."/>
        </authorList>
    </citation>
    <scope>NUCLEOTIDE SEQUENCE [LARGE SCALE GENOMIC DNA]</scope>
    <source>
        <strain evidence="4">cv. Hale</strain>
    </source>
</reference>
<gene>
    <name evidence="3" type="ORF">RCOM_1495790</name>
</gene>
<keyword evidence="2" id="KW-1133">Transmembrane helix</keyword>
<name>B9R9A6_RICCO</name>
<sequence length="135" mass="15220">MGKRSKRGEENDKMGNGSSWSKTGRKGEDPMCAKSRGQMVASASQRDHDACDVPPSNTEDRHDNHRAKFFQIMQVVSYNFMSYVLWMCPALPNIPDLDGPNLMRNTEIVFPVLQAMNLKVLISVFNLVILLRGYA</sequence>
<keyword evidence="4" id="KW-1185">Reference proteome</keyword>
<keyword evidence="2" id="KW-0812">Transmembrane</keyword>
<dbReference type="EMBL" id="EQ973773">
    <property type="protein sequence ID" value="EEF51383.1"/>
    <property type="molecule type" value="Genomic_DNA"/>
</dbReference>
<evidence type="ECO:0000256" key="2">
    <source>
        <dbReference type="SAM" id="Phobius"/>
    </source>
</evidence>
<organism evidence="3 4">
    <name type="scientific">Ricinus communis</name>
    <name type="common">Castor bean</name>
    <dbReference type="NCBI Taxonomy" id="3988"/>
    <lineage>
        <taxon>Eukaryota</taxon>
        <taxon>Viridiplantae</taxon>
        <taxon>Streptophyta</taxon>
        <taxon>Embryophyta</taxon>
        <taxon>Tracheophyta</taxon>
        <taxon>Spermatophyta</taxon>
        <taxon>Magnoliopsida</taxon>
        <taxon>eudicotyledons</taxon>
        <taxon>Gunneridae</taxon>
        <taxon>Pentapetalae</taxon>
        <taxon>rosids</taxon>
        <taxon>fabids</taxon>
        <taxon>Malpighiales</taxon>
        <taxon>Euphorbiaceae</taxon>
        <taxon>Acalyphoideae</taxon>
        <taxon>Acalypheae</taxon>
        <taxon>Ricinus</taxon>
    </lineage>
</organism>
<feature type="transmembrane region" description="Helical" evidence="2">
    <location>
        <begin position="69"/>
        <end position="88"/>
    </location>
</feature>
<evidence type="ECO:0000313" key="4">
    <source>
        <dbReference type="Proteomes" id="UP000008311"/>
    </source>
</evidence>
<dbReference type="AlphaFoldDB" id="B9R9A6"/>
<protein>
    <recommendedName>
        <fullName evidence="5">Transmembrane protein</fullName>
    </recommendedName>
</protein>
<dbReference type="Proteomes" id="UP000008311">
    <property type="component" value="Unassembled WGS sequence"/>
</dbReference>
<feature type="transmembrane region" description="Helical" evidence="2">
    <location>
        <begin position="108"/>
        <end position="131"/>
    </location>
</feature>